<reference evidence="1 2" key="1">
    <citation type="submission" date="2019-09" db="EMBL/GenBank/DDBJ databases">
        <authorList>
            <person name="Pidcock S.E."/>
            <person name="Huws S.A."/>
        </authorList>
    </citation>
    <scope>NUCLEOTIDE SEQUENCE [LARGE SCALE GENOMIC DNA]</scope>
    <source>
        <strain evidence="1 2">MZ8</strain>
    </source>
</reference>
<dbReference type="Pfam" id="PF12686">
    <property type="entry name" value="DUF3800"/>
    <property type="match status" value="1"/>
</dbReference>
<comment type="caution">
    <text evidence="1">The sequence shown here is derived from an EMBL/GenBank/DDBJ whole genome shotgun (WGS) entry which is preliminary data.</text>
</comment>
<name>A0A6M0LHG2_PSEXY</name>
<dbReference type="Proteomes" id="UP000473091">
    <property type="component" value="Unassembled WGS sequence"/>
</dbReference>
<organism evidence="1 2">
    <name type="scientific">Pseudobutyrivibrio xylanivorans</name>
    <dbReference type="NCBI Taxonomy" id="185007"/>
    <lineage>
        <taxon>Bacteria</taxon>
        <taxon>Bacillati</taxon>
        <taxon>Bacillota</taxon>
        <taxon>Clostridia</taxon>
        <taxon>Lachnospirales</taxon>
        <taxon>Lachnospiraceae</taxon>
        <taxon>Pseudobutyrivibrio</taxon>
    </lineage>
</organism>
<gene>
    <name evidence="1" type="ORF">F0Q01_05440</name>
</gene>
<accession>A0A6M0LHG2</accession>
<evidence type="ECO:0000313" key="1">
    <source>
        <dbReference type="EMBL" id="NEX01327.1"/>
    </source>
</evidence>
<reference evidence="1 2" key="2">
    <citation type="submission" date="2020-03" db="EMBL/GenBank/DDBJ databases">
        <title>Investigating the evolutionary divergence of the Butyrivibrio group.</title>
        <authorList>
            <person name="Skvortsov T."/>
            <person name="Santos F.G."/>
            <person name="Ting K.S."/>
            <person name="Creevey C.J."/>
        </authorList>
    </citation>
    <scope>NUCLEOTIDE SEQUENCE [LARGE SCALE GENOMIC DNA]</scope>
    <source>
        <strain evidence="1 2">MZ8</strain>
    </source>
</reference>
<dbReference type="EMBL" id="VTVE01000001">
    <property type="protein sequence ID" value="NEX01327.1"/>
    <property type="molecule type" value="Genomic_DNA"/>
</dbReference>
<protein>
    <submittedName>
        <fullName evidence="1">DUF3800 domain-containing protein</fullName>
    </submittedName>
</protein>
<evidence type="ECO:0000313" key="2">
    <source>
        <dbReference type="Proteomes" id="UP000473091"/>
    </source>
</evidence>
<dbReference type="InterPro" id="IPR024524">
    <property type="entry name" value="DUF3800"/>
</dbReference>
<dbReference type="RefSeq" id="WP_090487041.1">
    <property type="nucleotide sequence ID" value="NZ_VTVE01000001.1"/>
</dbReference>
<proteinExistence type="predicted"/>
<dbReference type="AlphaFoldDB" id="A0A6M0LHG2"/>
<sequence length="224" mass="26563">MKELSVFVDESGDFGEYDYHAPFYIISMVLHDQESIIDSDLEKLENEMKNIGWPEHCVHAGPVIRSEHEYKEYSLEERQQILKRLMTFARKSDIKFKSIYIEKKHIEDSIEATGKLSKQLAMFIRENLEFFMSYDCVKIYYDNGQVEVTRILSSVFNTLLDNVEFKKVIPSDYRLFQVADLVCTLKLTELKMETHILSKSETYFFKDIRTFKKNYLKALKDKEL</sequence>